<accession>A0A371CN32</accession>
<dbReference type="Proteomes" id="UP000256964">
    <property type="component" value="Unassembled WGS sequence"/>
</dbReference>
<reference evidence="1 2" key="1">
    <citation type="journal article" date="2018" name="Biotechnol. Biofuels">
        <title>Integrative visual omics of the white-rot fungus Polyporus brumalis exposes the biotechnological potential of its oxidative enzymes for delignifying raw plant biomass.</title>
        <authorList>
            <person name="Miyauchi S."/>
            <person name="Rancon A."/>
            <person name="Drula E."/>
            <person name="Hage H."/>
            <person name="Chaduli D."/>
            <person name="Favel A."/>
            <person name="Grisel S."/>
            <person name="Henrissat B."/>
            <person name="Herpoel-Gimbert I."/>
            <person name="Ruiz-Duenas F.J."/>
            <person name="Chevret D."/>
            <person name="Hainaut M."/>
            <person name="Lin J."/>
            <person name="Wang M."/>
            <person name="Pangilinan J."/>
            <person name="Lipzen A."/>
            <person name="Lesage-Meessen L."/>
            <person name="Navarro D."/>
            <person name="Riley R."/>
            <person name="Grigoriev I.V."/>
            <person name="Zhou S."/>
            <person name="Raouche S."/>
            <person name="Rosso M.N."/>
        </authorList>
    </citation>
    <scope>NUCLEOTIDE SEQUENCE [LARGE SCALE GENOMIC DNA]</scope>
    <source>
        <strain evidence="1 2">BRFM 1820</strain>
    </source>
</reference>
<dbReference type="STRING" id="139420.A0A371CN32"/>
<protein>
    <submittedName>
        <fullName evidence="1">Uncharacterized protein</fullName>
    </submittedName>
</protein>
<sequence length="186" mass="21294">MMRTDILFSSPHLRFSRAQQEAILAWGKAMGGRDIPSLYKLDKFQREALDAVGNPTVKIRTASGNVFYMNTIRETLMKHYAHPPTRRKIHKYPEFTGDRVSEVWQAGKWLVDAPDEVLTPMVRQNGEDFYVNELTRCAAGKWFIPKRFFELGGKMWAKGHEVIETSVSHNSGCVATVRLTFIFRAA</sequence>
<evidence type="ECO:0000313" key="2">
    <source>
        <dbReference type="Proteomes" id="UP000256964"/>
    </source>
</evidence>
<name>A0A371CN32_9APHY</name>
<keyword evidence="2" id="KW-1185">Reference proteome</keyword>
<organism evidence="1 2">
    <name type="scientific">Lentinus brumalis</name>
    <dbReference type="NCBI Taxonomy" id="2498619"/>
    <lineage>
        <taxon>Eukaryota</taxon>
        <taxon>Fungi</taxon>
        <taxon>Dikarya</taxon>
        <taxon>Basidiomycota</taxon>
        <taxon>Agaricomycotina</taxon>
        <taxon>Agaricomycetes</taxon>
        <taxon>Polyporales</taxon>
        <taxon>Polyporaceae</taxon>
        <taxon>Lentinus</taxon>
    </lineage>
</organism>
<dbReference type="AlphaFoldDB" id="A0A371CN32"/>
<proteinExistence type="predicted"/>
<evidence type="ECO:0000313" key="1">
    <source>
        <dbReference type="EMBL" id="RDX41693.1"/>
    </source>
</evidence>
<gene>
    <name evidence="1" type="ORF">OH76DRAFT_1364093</name>
</gene>
<dbReference type="OrthoDB" id="2746410at2759"/>
<dbReference type="EMBL" id="KZ857504">
    <property type="protein sequence ID" value="RDX41693.1"/>
    <property type="molecule type" value="Genomic_DNA"/>
</dbReference>